<protein>
    <submittedName>
        <fullName evidence="3">Uncharacterized protein</fullName>
    </submittedName>
</protein>
<keyword evidence="2" id="KW-0472">Membrane</keyword>
<dbReference type="Proteomes" id="UP000287166">
    <property type="component" value="Unassembled WGS sequence"/>
</dbReference>
<feature type="compositionally biased region" description="Low complexity" evidence="1">
    <location>
        <begin position="65"/>
        <end position="80"/>
    </location>
</feature>
<reference evidence="3 4" key="1">
    <citation type="journal article" date="2018" name="Sci. Rep.">
        <title>Genome sequence of the cauliflower mushroom Sparassis crispa (Hanabiratake) and its association with beneficial usage.</title>
        <authorList>
            <person name="Kiyama R."/>
            <person name="Furutani Y."/>
            <person name="Kawaguchi K."/>
            <person name="Nakanishi T."/>
        </authorList>
    </citation>
    <scope>NUCLEOTIDE SEQUENCE [LARGE SCALE GENOMIC DNA]</scope>
</reference>
<dbReference type="EMBL" id="BFAD01000012">
    <property type="protein sequence ID" value="GBE88176.1"/>
    <property type="molecule type" value="Genomic_DNA"/>
</dbReference>
<dbReference type="InParanoid" id="A0A401H163"/>
<evidence type="ECO:0000256" key="2">
    <source>
        <dbReference type="SAM" id="Phobius"/>
    </source>
</evidence>
<dbReference type="RefSeq" id="XP_027619089.1">
    <property type="nucleotide sequence ID" value="XM_027763288.1"/>
</dbReference>
<keyword evidence="2" id="KW-1133">Transmembrane helix</keyword>
<name>A0A401H163_9APHY</name>
<sequence length="200" mass="21741">MDQSFEIVDTPSATVLSATSAVTASDSLCVSPMLSDDLSLLEPPAAKPSLEKVMTDVPSAVSELSTEPSSANSESESVTSFDMPTPHASTPILPYSFLLSESPLSEEDLDTLMQYEATMTDISEKPCALYDIGVPVVSRTAGVASAKEGENIAPAMLWRRRITSVVIWLCQCVSLMWLMLVALLFVIGMSNEYFDYYYQL</sequence>
<organism evidence="3 4">
    <name type="scientific">Sparassis crispa</name>
    <dbReference type="NCBI Taxonomy" id="139825"/>
    <lineage>
        <taxon>Eukaryota</taxon>
        <taxon>Fungi</taxon>
        <taxon>Dikarya</taxon>
        <taxon>Basidiomycota</taxon>
        <taxon>Agaricomycotina</taxon>
        <taxon>Agaricomycetes</taxon>
        <taxon>Polyporales</taxon>
        <taxon>Sparassidaceae</taxon>
        <taxon>Sparassis</taxon>
    </lineage>
</organism>
<dbReference type="AlphaFoldDB" id="A0A401H163"/>
<evidence type="ECO:0000313" key="3">
    <source>
        <dbReference type="EMBL" id="GBE88176.1"/>
    </source>
</evidence>
<feature type="transmembrane region" description="Helical" evidence="2">
    <location>
        <begin position="165"/>
        <end position="187"/>
    </location>
</feature>
<feature type="region of interest" description="Disordered" evidence="1">
    <location>
        <begin position="57"/>
        <end position="85"/>
    </location>
</feature>
<gene>
    <name evidence="3" type="ORF">SCP_1204070</name>
</gene>
<accession>A0A401H163</accession>
<keyword evidence="2" id="KW-0812">Transmembrane</keyword>
<comment type="caution">
    <text evidence="3">The sequence shown here is derived from an EMBL/GenBank/DDBJ whole genome shotgun (WGS) entry which is preliminary data.</text>
</comment>
<evidence type="ECO:0000256" key="1">
    <source>
        <dbReference type="SAM" id="MobiDB-lite"/>
    </source>
</evidence>
<evidence type="ECO:0000313" key="4">
    <source>
        <dbReference type="Proteomes" id="UP000287166"/>
    </source>
</evidence>
<proteinExistence type="predicted"/>
<dbReference type="GeneID" id="38785093"/>
<keyword evidence="4" id="KW-1185">Reference proteome</keyword>